<dbReference type="GO" id="GO:0016757">
    <property type="term" value="F:glycosyltransferase activity"/>
    <property type="evidence" value="ECO:0007669"/>
    <property type="project" value="UniProtKB-KW"/>
</dbReference>
<keyword evidence="2" id="KW-0808">Transferase</keyword>
<organism evidence="5 6">
    <name type="scientific">Bellilinea caldifistulae</name>
    <dbReference type="NCBI Taxonomy" id="360411"/>
    <lineage>
        <taxon>Bacteria</taxon>
        <taxon>Bacillati</taxon>
        <taxon>Chloroflexota</taxon>
        <taxon>Anaerolineae</taxon>
        <taxon>Anaerolineales</taxon>
        <taxon>Anaerolineaceae</taxon>
        <taxon>Bellilinea</taxon>
    </lineage>
</organism>
<reference evidence="5 6" key="1">
    <citation type="submission" date="2015-07" db="EMBL/GenBank/DDBJ databases">
        <title>Draft genome of Bellilinea caldifistulae DSM 17877.</title>
        <authorList>
            <person name="Hemp J."/>
            <person name="Ward L.M."/>
            <person name="Pace L.A."/>
            <person name="Fischer W.W."/>
        </authorList>
    </citation>
    <scope>NUCLEOTIDE SEQUENCE [LARGE SCALE GENOMIC DNA]</scope>
    <source>
        <strain evidence="5 6">GOMI-1</strain>
    </source>
</reference>
<dbReference type="RefSeq" id="WP_061913580.1">
    <property type="nucleotide sequence ID" value="NZ_DF967971.1"/>
</dbReference>
<name>A0A0P6XVZ2_9CHLR</name>
<dbReference type="PANTHER" id="PTHR12526">
    <property type="entry name" value="GLYCOSYLTRANSFERASE"/>
    <property type="match status" value="1"/>
</dbReference>
<feature type="domain" description="Glycosyltransferase subfamily 4-like N-terminal" evidence="4">
    <location>
        <begin position="24"/>
        <end position="189"/>
    </location>
</feature>
<proteinExistence type="predicted"/>
<gene>
    <name evidence="5" type="ORF">AC812_03505</name>
</gene>
<feature type="domain" description="Glycosyl transferase family 1" evidence="3">
    <location>
        <begin position="208"/>
        <end position="371"/>
    </location>
</feature>
<dbReference type="AlphaFoldDB" id="A0A0P6XVZ2"/>
<dbReference type="InterPro" id="IPR028098">
    <property type="entry name" value="Glyco_trans_4-like_N"/>
</dbReference>
<dbReference type="OrthoDB" id="9813214at2"/>
<dbReference type="EMBL" id="LGHJ01000009">
    <property type="protein sequence ID" value="KPL77606.1"/>
    <property type="molecule type" value="Genomic_DNA"/>
</dbReference>
<keyword evidence="1" id="KW-0328">Glycosyltransferase</keyword>
<evidence type="ECO:0000313" key="6">
    <source>
        <dbReference type="Proteomes" id="UP000050514"/>
    </source>
</evidence>
<dbReference type="STRING" id="360411.AC812_03505"/>
<dbReference type="PANTHER" id="PTHR12526:SF510">
    <property type="entry name" value="D-INOSITOL 3-PHOSPHATE GLYCOSYLTRANSFERASE"/>
    <property type="match status" value="1"/>
</dbReference>
<protein>
    <recommendedName>
        <fullName evidence="7">Glycosyltransferase WbuB</fullName>
    </recommendedName>
</protein>
<evidence type="ECO:0008006" key="7">
    <source>
        <dbReference type="Google" id="ProtNLM"/>
    </source>
</evidence>
<evidence type="ECO:0000259" key="4">
    <source>
        <dbReference type="Pfam" id="PF13579"/>
    </source>
</evidence>
<dbReference type="Gene3D" id="3.40.50.2000">
    <property type="entry name" value="Glycogen Phosphorylase B"/>
    <property type="match status" value="2"/>
</dbReference>
<evidence type="ECO:0000256" key="1">
    <source>
        <dbReference type="ARBA" id="ARBA00022676"/>
    </source>
</evidence>
<dbReference type="Pfam" id="PF00534">
    <property type="entry name" value="Glycos_transf_1"/>
    <property type="match status" value="1"/>
</dbReference>
<keyword evidence="6" id="KW-1185">Reference proteome</keyword>
<dbReference type="Proteomes" id="UP000050514">
    <property type="component" value="Unassembled WGS sequence"/>
</dbReference>
<dbReference type="InterPro" id="IPR001296">
    <property type="entry name" value="Glyco_trans_1"/>
</dbReference>
<accession>A0A0P6XVZ2</accession>
<dbReference type="Pfam" id="PF13579">
    <property type="entry name" value="Glyco_trans_4_4"/>
    <property type="match status" value="1"/>
</dbReference>
<comment type="caution">
    <text evidence="5">The sequence shown here is derived from an EMBL/GenBank/DDBJ whole genome shotgun (WGS) entry which is preliminary data.</text>
</comment>
<sequence length="408" mass="45890">MDKKTLAYLSGAPRVSTHPDAATSGPRAHILGVMRGFEENGWKVESFIAGNYVPEKWVIGEESERALRSSPIKRLAADLVRLWLGFYNRPRVVRRFFDVDWAYERYGVFQALGRGLQRRGVPWIIESNGLMYIESVKDRSSVALQSLAEVWEKKVYQQCDVLVCISKALGDLVAEKLEVDRQKTIVVPVAVDTQRFNPQKVQAKNIWRSPTIGFVGTFVGWQAVDTLIEAVAELLEEGIEYSVVLVGDGAFRSTWEGLAEKLGVSGRVSFTGRVPFSEVPSYIQGFDLTFSGQKPLGAGVMYGSPSKIYEYMAMAKPVIASDSFEDSAFLIRDGETGFLFESGNKESLKNALRSAYQVRENWQKIGETARELVVSHHSWQSRIKDILPKIEEILRRKYGTAYPARRKS</sequence>
<evidence type="ECO:0000313" key="5">
    <source>
        <dbReference type="EMBL" id="KPL77606.1"/>
    </source>
</evidence>
<evidence type="ECO:0000256" key="2">
    <source>
        <dbReference type="ARBA" id="ARBA00022679"/>
    </source>
</evidence>
<dbReference type="SUPFAM" id="SSF53756">
    <property type="entry name" value="UDP-Glycosyltransferase/glycogen phosphorylase"/>
    <property type="match status" value="1"/>
</dbReference>
<dbReference type="CDD" id="cd03794">
    <property type="entry name" value="GT4_WbuB-like"/>
    <property type="match status" value="1"/>
</dbReference>
<evidence type="ECO:0000259" key="3">
    <source>
        <dbReference type="Pfam" id="PF00534"/>
    </source>
</evidence>